<proteinExistence type="predicted"/>
<dbReference type="PANTHER" id="PTHR43194">
    <property type="entry name" value="HYDROLASE ALPHA/BETA FOLD FAMILY"/>
    <property type="match status" value="1"/>
</dbReference>
<accession>A0ABS2GJA3</accession>
<feature type="domain" description="AB hydrolase-1" evidence="1">
    <location>
        <begin position="4"/>
        <end position="197"/>
    </location>
</feature>
<dbReference type="EMBL" id="JACSNR010000002">
    <property type="protein sequence ID" value="MBM6922552.1"/>
    <property type="molecule type" value="Genomic_DNA"/>
</dbReference>
<dbReference type="PANTHER" id="PTHR43194:SF5">
    <property type="entry name" value="PIMELOYL-[ACYL-CARRIER PROTEIN] METHYL ESTER ESTERASE"/>
    <property type="match status" value="1"/>
</dbReference>
<dbReference type="InterPro" id="IPR000073">
    <property type="entry name" value="AB_hydrolase_1"/>
</dbReference>
<dbReference type="InterPro" id="IPR029058">
    <property type="entry name" value="AB_hydrolase_fold"/>
</dbReference>
<name>A0ABS2GJA3_9FIRM</name>
<keyword evidence="2" id="KW-0378">Hydrolase</keyword>
<organism evidence="2 3">
    <name type="scientific">Hydrogenoanaerobacterium saccharovorans</name>
    <dbReference type="NCBI Taxonomy" id="474960"/>
    <lineage>
        <taxon>Bacteria</taxon>
        <taxon>Bacillati</taxon>
        <taxon>Bacillota</taxon>
        <taxon>Clostridia</taxon>
        <taxon>Eubacteriales</taxon>
        <taxon>Oscillospiraceae</taxon>
        <taxon>Hydrogenoanaerobacterium</taxon>
    </lineage>
</organism>
<dbReference type="RefSeq" id="WP_204719566.1">
    <property type="nucleotide sequence ID" value="NZ_JACSNR010000002.1"/>
</dbReference>
<evidence type="ECO:0000313" key="2">
    <source>
        <dbReference type="EMBL" id="MBM6922552.1"/>
    </source>
</evidence>
<dbReference type="Gene3D" id="3.40.50.1820">
    <property type="entry name" value="alpha/beta hydrolase"/>
    <property type="match status" value="1"/>
</dbReference>
<dbReference type="Pfam" id="PF12697">
    <property type="entry name" value="Abhydrolase_6"/>
    <property type="match status" value="1"/>
</dbReference>
<dbReference type="GO" id="GO:0016787">
    <property type="term" value="F:hydrolase activity"/>
    <property type="evidence" value="ECO:0007669"/>
    <property type="project" value="UniProtKB-KW"/>
</dbReference>
<comment type="caution">
    <text evidence="2">The sequence shown here is derived from an EMBL/GenBank/DDBJ whole genome shotgun (WGS) entry which is preliminary data.</text>
</comment>
<dbReference type="SUPFAM" id="SSF53474">
    <property type="entry name" value="alpha/beta-Hydrolases"/>
    <property type="match status" value="1"/>
</dbReference>
<dbReference type="PRINTS" id="PR00111">
    <property type="entry name" value="ABHYDROLASE"/>
</dbReference>
<evidence type="ECO:0000259" key="1">
    <source>
        <dbReference type="Pfam" id="PF12697"/>
    </source>
</evidence>
<sequence>MTWIFLHGLGQAPSAWQPVLRRLEPELTVHCPSLPELAAGDPRYPALLSALETALDSIPGPLHLCGLSLGGVLAMDYALRHPERVASLVLCGTPLTMPRNLLRLQDFLFRLMPERAFAGSGFSREAMRQLAGSMAELDLRPRLPELSCPVLVLCGSKDRANRKAARELAEQLPQARLHWIAGAGHEANLDSPEVMAELLRGFYQSLS</sequence>
<keyword evidence="3" id="KW-1185">Reference proteome</keyword>
<reference evidence="2 3" key="1">
    <citation type="journal article" date="2021" name="Sci. Rep.">
        <title>The distribution of antibiotic resistance genes in chicken gut microbiota commensals.</title>
        <authorList>
            <person name="Juricova H."/>
            <person name="Matiasovicova J."/>
            <person name="Kubasova T."/>
            <person name="Cejkova D."/>
            <person name="Rychlik I."/>
        </authorList>
    </citation>
    <scope>NUCLEOTIDE SEQUENCE [LARGE SCALE GENOMIC DNA]</scope>
    <source>
        <strain evidence="2 3">An564</strain>
    </source>
</reference>
<gene>
    <name evidence="2" type="ORF">H9X81_02425</name>
</gene>
<protein>
    <submittedName>
        <fullName evidence="2">Alpha/beta fold hydrolase</fullName>
    </submittedName>
</protein>
<dbReference type="InterPro" id="IPR050228">
    <property type="entry name" value="Carboxylesterase_BioH"/>
</dbReference>
<evidence type="ECO:0000313" key="3">
    <source>
        <dbReference type="Proteomes" id="UP000724149"/>
    </source>
</evidence>
<dbReference type="Proteomes" id="UP000724149">
    <property type="component" value="Unassembled WGS sequence"/>
</dbReference>